<dbReference type="Proteomes" id="UP000198577">
    <property type="component" value="Unassembled WGS sequence"/>
</dbReference>
<dbReference type="PANTHER" id="PTHR32329:SF2">
    <property type="entry name" value="BIFUNCTIONAL PROTEIN [INCLUDES 2-HYDROXYACYL-COA DEHYDRATASE (N-TER) AND ITS ACTIVATOR DOMAIN (C_TERM)"/>
    <property type="match status" value="1"/>
</dbReference>
<accession>A0A1I5S680</accession>
<dbReference type="InterPro" id="IPR051805">
    <property type="entry name" value="Dehydratase_Activator_Redct"/>
</dbReference>
<evidence type="ECO:0000313" key="1">
    <source>
        <dbReference type="EMBL" id="SFP66278.1"/>
    </source>
</evidence>
<protein>
    <recommendedName>
        <fullName evidence="3">Nucleotide-binding protein, sugar kinase/HSP70/actin superfamily</fullName>
    </recommendedName>
</protein>
<name>A0A1I5S680_9FIRM</name>
<dbReference type="RefSeq" id="WP_242948216.1">
    <property type="nucleotide sequence ID" value="NZ_FOXR01000002.1"/>
</dbReference>
<proteinExistence type="predicted"/>
<dbReference type="AlphaFoldDB" id="A0A1I5S680"/>
<gene>
    <name evidence="1" type="ORF">SAMN05444406_10210</name>
</gene>
<organism evidence="1 2">
    <name type="scientific">Caldicoprobacter faecalis</name>
    <dbReference type="NCBI Taxonomy" id="937334"/>
    <lineage>
        <taxon>Bacteria</taxon>
        <taxon>Bacillati</taxon>
        <taxon>Bacillota</taxon>
        <taxon>Clostridia</taxon>
        <taxon>Caldicoprobacterales</taxon>
        <taxon>Caldicoprobacteraceae</taxon>
        <taxon>Caldicoprobacter</taxon>
    </lineage>
</organism>
<sequence length="247" mass="27722">MKVTFPHMGQVYLAIKGLLDDLGVEVVIPPSITERTLEIGTKLSPEMACLPLKINIGNYIESIEKGADTIIIAGSCGPCRFGYYGVVQKEILKDLGYDVDMIIFDPPDADYRVFIERIRKLAGKNSWVNIAQAFKRASTIVKEADEMLDIALKKRAREVNKGDTDSRLYRFEREVVGKHGSHEILETIRKYKGILSQVEEKPGVSPLKIGLVGEIYTLIEPYVNLNIEKSLVIWGWKCTGVSRFMNG</sequence>
<reference evidence="1 2" key="1">
    <citation type="submission" date="2016-10" db="EMBL/GenBank/DDBJ databases">
        <authorList>
            <person name="de Groot N.N."/>
        </authorList>
    </citation>
    <scope>NUCLEOTIDE SEQUENCE [LARGE SCALE GENOMIC DNA]</scope>
    <source>
        <strain evidence="1 2">DSM 20678</strain>
    </source>
</reference>
<dbReference type="EMBL" id="FOXR01000002">
    <property type="protein sequence ID" value="SFP66278.1"/>
    <property type="molecule type" value="Genomic_DNA"/>
</dbReference>
<keyword evidence="2" id="KW-1185">Reference proteome</keyword>
<evidence type="ECO:0000313" key="2">
    <source>
        <dbReference type="Proteomes" id="UP000198577"/>
    </source>
</evidence>
<dbReference type="STRING" id="937334.SAMN05444406_10210"/>
<dbReference type="PANTHER" id="PTHR32329">
    <property type="entry name" value="BIFUNCTIONAL PROTEIN [INCLUDES 2-HYDROXYACYL-COA DEHYDRATASE (N-TER) AND ITS ACTIVATOR DOMAIN (C_TERM)-RELATED"/>
    <property type="match status" value="1"/>
</dbReference>
<evidence type="ECO:0008006" key="3">
    <source>
        <dbReference type="Google" id="ProtNLM"/>
    </source>
</evidence>